<organism evidence="7 8">
    <name type="scientific">Priapulus caudatus</name>
    <name type="common">Priapulid worm</name>
    <dbReference type="NCBI Taxonomy" id="37621"/>
    <lineage>
        <taxon>Eukaryota</taxon>
        <taxon>Metazoa</taxon>
        <taxon>Ecdysozoa</taxon>
        <taxon>Scalidophora</taxon>
        <taxon>Priapulida</taxon>
        <taxon>Priapulimorpha</taxon>
        <taxon>Priapulimorphida</taxon>
        <taxon>Priapulidae</taxon>
        <taxon>Priapulus</taxon>
    </lineage>
</organism>
<comment type="subcellular location">
    <subcellularLocation>
        <location evidence="1">Mitochondrion inner membrane</location>
    </subcellularLocation>
</comment>
<evidence type="ECO:0000256" key="3">
    <source>
        <dbReference type="ARBA" id="ARBA00022792"/>
    </source>
</evidence>
<evidence type="ECO:0000256" key="1">
    <source>
        <dbReference type="ARBA" id="ARBA00004273"/>
    </source>
</evidence>
<dbReference type="InterPro" id="IPR036539">
    <property type="entry name" value="Cyt_c_oxidase_su7a_sf"/>
</dbReference>
<gene>
    <name evidence="8" type="primary">LOC106815647</name>
</gene>
<evidence type="ECO:0000313" key="7">
    <source>
        <dbReference type="Proteomes" id="UP000695022"/>
    </source>
</evidence>
<evidence type="ECO:0000256" key="4">
    <source>
        <dbReference type="ARBA" id="ARBA00023128"/>
    </source>
</evidence>
<dbReference type="Proteomes" id="UP000695022">
    <property type="component" value="Unplaced"/>
</dbReference>
<reference evidence="8" key="1">
    <citation type="submission" date="2025-08" db="UniProtKB">
        <authorList>
            <consortium name="RefSeq"/>
        </authorList>
    </citation>
    <scope>IDENTIFICATION</scope>
</reference>
<comment type="similarity">
    <text evidence="2">Belongs to the cytochrome c oxidase VIIa family.</text>
</comment>
<proteinExistence type="inferred from homology"/>
<evidence type="ECO:0000256" key="5">
    <source>
        <dbReference type="ARBA" id="ARBA00023136"/>
    </source>
</evidence>
<keyword evidence="6" id="KW-1133">Transmembrane helix</keyword>
<evidence type="ECO:0000256" key="6">
    <source>
        <dbReference type="SAM" id="Phobius"/>
    </source>
</evidence>
<keyword evidence="4" id="KW-0496">Mitochondrion</keyword>
<protein>
    <submittedName>
        <fullName evidence="8">Cytochrome c oxidase subunit 7A-related protein, mitochondrial-like</fullName>
    </submittedName>
</protein>
<dbReference type="RefSeq" id="XP_014675624.1">
    <property type="nucleotide sequence ID" value="XM_014820138.1"/>
</dbReference>
<sequence length="145" mass="15753">MFYKYFPGTNTFAATSQQAAYYPQGLRPLPTTELPTMIYESSKVKFSKASAVAAAKAPPTMASKPAPMSTAASKLDARVDVSKTAGNPRIKQLQELFTKPDGVPIHLKRGAVDRVLFSSTMVLCGICVAYTAYTIYDMAFPKKSQ</sequence>
<dbReference type="PANTHER" id="PTHR10510:SF11">
    <property type="entry name" value="CYTOCHROME C OXIDASE SUBUNIT 7A, MITOCHONDRIAL"/>
    <property type="match status" value="1"/>
</dbReference>
<accession>A0ABM1ETV3</accession>
<dbReference type="InterPro" id="IPR039297">
    <property type="entry name" value="COX7a"/>
</dbReference>
<evidence type="ECO:0000313" key="8">
    <source>
        <dbReference type="RefSeq" id="XP_014675624.1"/>
    </source>
</evidence>
<dbReference type="Gene3D" id="4.10.91.10">
    <property type="entry name" value="Cytochrome c oxidase, subunit VIIa"/>
    <property type="match status" value="1"/>
</dbReference>
<keyword evidence="5 6" id="KW-0472">Membrane</keyword>
<dbReference type="InterPro" id="IPR003177">
    <property type="entry name" value="Cytc_oxidase_su7a_met"/>
</dbReference>
<dbReference type="GeneID" id="106815647"/>
<dbReference type="SUPFAM" id="SSF81419">
    <property type="entry name" value="Mitochondrial cytochrome c oxidase subunit VIIa"/>
    <property type="match status" value="1"/>
</dbReference>
<dbReference type="Pfam" id="PF02238">
    <property type="entry name" value="COX7a"/>
    <property type="match status" value="1"/>
</dbReference>
<keyword evidence="3" id="KW-0999">Mitochondrion inner membrane</keyword>
<keyword evidence="7" id="KW-1185">Reference proteome</keyword>
<evidence type="ECO:0000256" key="2">
    <source>
        <dbReference type="ARBA" id="ARBA00009331"/>
    </source>
</evidence>
<feature type="transmembrane region" description="Helical" evidence="6">
    <location>
        <begin position="115"/>
        <end position="136"/>
    </location>
</feature>
<keyword evidence="6" id="KW-0812">Transmembrane</keyword>
<name>A0ABM1ETV3_PRICU</name>
<dbReference type="PANTHER" id="PTHR10510">
    <property type="entry name" value="CYTOCHROME C OXIDASE POLYPEPTIDE 7A"/>
    <property type="match status" value="1"/>
</dbReference>